<organism evidence="1 2">
    <name type="scientific">Strongylus vulgaris</name>
    <name type="common">Blood worm</name>
    <dbReference type="NCBI Taxonomy" id="40348"/>
    <lineage>
        <taxon>Eukaryota</taxon>
        <taxon>Metazoa</taxon>
        <taxon>Ecdysozoa</taxon>
        <taxon>Nematoda</taxon>
        <taxon>Chromadorea</taxon>
        <taxon>Rhabditida</taxon>
        <taxon>Rhabditina</taxon>
        <taxon>Rhabditomorpha</taxon>
        <taxon>Strongyloidea</taxon>
        <taxon>Strongylidae</taxon>
        <taxon>Strongylus</taxon>
    </lineage>
</organism>
<dbReference type="AlphaFoldDB" id="A0A3P7JHC8"/>
<evidence type="ECO:0000313" key="1">
    <source>
        <dbReference type="EMBL" id="VDM79279.1"/>
    </source>
</evidence>
<evidence type="ECO:0000313" key="2">
    <source>
        <dbReference type="Proteomes" id="UP000270094"/>
    </source>
</evidence>
<name>A0A3P7JHC8_STRVU</name>
<proteinExistence type="predicted"/>
<keyword evidence="2" id="KW-1185">Reference proteome</keyword>
<sequence length="139" mass="15763">MELEEDHRIRPELPVVDLEEEVVEVITNGDVVVESPAPKKRKEESITDDCIILDDSDENQPCTSTPVRTFEFAKPEKLKKLGTKRTSKLPWNPLEATFHIPESSRKSGSPPAMEKLVDLTIEEKETIKKKATLRDVLGR</sequence>
<accession>A0A3P7JHC8</accession>
<dbReference type="Proteomes" id="UP000270094">
    <property type="component" value="Unassembled WGS sequence"/>
</dbReference>
<protein>
    <submittedName>
        <fullName evidence="1">Uncharacterized protein</fullName>
    </submittedName>
</protein>
<gene>
    <name evidence="1" type="ORF">SVUK_LOCUS14277</name>
</gene>
<dbReference type="OrthoDB" id="10253982at2759"/>
<dbReference type="EMBL" id="UYYB01104563">
    <property type="protein sequence ID" value="VDM79279.1"/>
    <property type="molecule type" value="Genomic_DNA"/>
</dbReference>
<reference evidence="1 2" key="1">
    <citation type="submission" date="2018-11" db="EMBL/GenBank/DDBJ databases">
        <authorList>
            <consortium name="Pathogen Informatics"/>
        </authorList>
    </citation>
    <scope>NUCLEOTIDE SEQUENCE [LARGE SCALE GENOMIC DNA]</scope>
</reference>